<dbReference type="EMBL" id="FNXT01001350">
    <property type="protein sequence ID" value="SZX79065.1"/>
    <property type="molecule type" value="Genomic_DNA"/>
</dbReference>
<dbReference type="PANTHER" id="PTHR46826:SF1">
    <property type="entry name" value="TVP38_TMEM64 FAMILY MEMBRANE PROTEIN YDJX"/>
    <property type="match status" value="1"/>
</dbReference>
<dbReference type="Pfam" id="PF09335">
    <property type="entry name" value="VTT_dom"/>
    <property type="match status" value="1"/>
</dbReference>
<keyword evidence="2" id="KW-1133">Transmembrane helix</keyword>
<evidence type="ECO:0000256" key="1">
    <source>
        <dbReference type="SAM" id="MobiDB-lite"/>
    </source>
</evidence>
<feature type="domain" description="VTT" evidence="3">
    <location>
        <begin position="180"/>
        <end position="298"/>
    </location>
</feature>
<keyword evidence="5" id="KW-1185">Reference proteome</keyword>
<feature type="transmembrane region" description="Helical" evidence="2">
    <location>
        <begin position="316"/>
        <end position="336"/>
    </location>
</feature>
<feature type="compositionally biased region" description="Polar residues" evidence="1">
    <location>
        <begin position="60"/>
        <end position="70"/>
    </location>
</feature>
<feature type="region of interest" description="Disordered" evidence="1">
    <location>
        <begin position="346"/>
        <end position="387"/>
    </location>
</feature>
<dbReference type="Proteomes" id="UP000256970">
    <property type="component" value="Unassembled WGS sequence"/>
</dbReference>
<feature type="transmembrane region" description="Helical" evidence="2">
    <location>
        <begin position="119"/>
        <end position="142"/>
    </location>
</feature>
<feature type="region of interest" description="Disordered" evidence="1">
    <location>
        <begin position="43"/>
        <end position="76"/>
    </location>
</feature>
<evidence type="ECO:0000256" key="2">
    <source>
        <dbReference type="SAM" id="Phobius"/>
    </source>
</evidence>
<dbReference type="PANTHER" id="PTHR46826">
    <property type="match status" value="1"/>
</dbReference>
<proteinExistence type="predicted"/>
<dbReference type="InterPro" id="IPR032816">
    <property type="entry name" value="VTT_dom"/>
</dbReference>
<keyword evidence="2" id="KW-0812">Transmembrane</keyword>
<organism evidence="4 5">
    <name type="scientific">Tetradesmus obliquus</name>
    <name type="common">Green alga</name>
    <name type="synonym">Acutodesmus obliquus</name>
    <dbReference type="NCBI Taxonomy" id="3088"/>
    <lineage>
        <taxon>Eukaryota</taxon>
        <taxon>Viridiplantae</taxon>
        <taxon>Chlorophyta</taxon>
        <taxon>core chlorophytes</taxon>
        <taxon>Chlorophyceae</taxon>
        <taxon>CS clade</taxon>
        <taxon>Sphaeropleales</taxon>
        <taxon>Scenedesmaceae</taxon>
        <taxon>Tetradesmus</taxon>
    </lineage>
</organism>
<accession>A0A383WNN3</accession>
<reference evidence="4 5" key="1">
    <citation type="submission" date="2016-10" db="EMBL/GenBank/DDBJ databases">
        <authorList>
            <person name="Cai Z."/>
        </authorList>
    </citation>
    <scope>NUCLEOTIDE SEQUENCE [LARGE SCALE GENOMIC DNA]</scope>
</reference>
<evidence type="ECO:0000313" key="5">
    <source>
        <dbReference type="Proteomes" id="UP000256970"/>
    </source>
</evidence>
<feature type="compositionally biased region" description="Low complexity" evidence="1">
    <location>
        <begin position="354"/>
        <end position="370"/>
    </location>
</feature>
<feature type="transmembrane region" description="Helical" evidence="2">
    <location>
        <begin position="200"/>
        <end position="221"/>
    </location>
</feature>
<evidence type="ECO:0000259" key="3">
    <source>
        <dbReference type="Pfam" id="PF09335"/>
    </source>
</evidence>
<dbReference type="InterPro" id="IPR053240">
    <property type="entry name" value="VTT_domain"/>
</dbReference>
<protein>
    <recommendedName>
        <fullName evidence="3">VTT domain-containing protein</fullName>
    </recommendedName>
</protein>
<keyword evidence="2" id="KW-0472">Membrane</keyword>
<dbReference type="AlphaFoldDB" id="A0A383WNN3"/>
<name>A0A383WNN3_TETOB</name>
<sequence>MMLGSKLQQSTQTLGAGDLKRHCITGLSTRPYGRLPAVHRLAPKVASSGSPSSFGDRPKNGNSKAPGSSVSTSTASAPKMTAASAATAAAAQPPSEDDPLLQSLAIEVAEDEDAKATGAAGWAATIGVVGGIAVLLGGGYVFRDAIKHFLDFFIQAVDDWGVWGYVAYAAVYTGLEVLAVPAIPLTMTAGVIFGPVPGTIIVSCSATLAATIAFLIARYAARDKIMKLAGRNKRFAAIDRAISRNGLKFVTLLRLSPLLPLAASNYLYGLTSVDLGSYVLGSWLGMLPGTYAYVTAGHVGKAVLSEGEGSLGVETWQVALALGATAIALGFVGRLAKQAVEEADREALQEQEQEAAAAAAAAKQAAEQQQLLPQPGQVPAPEQTDSS</sequence>
<feature type="transmembrane region" description="Helical" evidence="2">
    <location>
        <begin position="162"/>
        <end position="180"/>
    </location>
</feature>
<evidence type="ECO:0000313" key="4">
    <source>
        <dbReference type="EMBL" id="SZX79065.1"/>
    </source>
</evidence>
<gene>
    <name evidence="4" type="ORF">BQ4739_LOCUS19357</name>
</gene>